<sequence>MSSVDLSGTAHLPAASELLAGAASLVKYSSRAGESISRARDHWSRLSETYAAPEQHLVHQALDEPHAAGHSALDAACRVAKALETFATAAADISRRRLELQEAVEELRGKDGQDAIPSVNVSGSGSGSDTGMTFAETLLQARADQLAQELVTAEDRCIAVLNQCSGRS</sequence>
<name>A0ABZ2ZSE7_9MICC</name>
<dbReference type="EMBL" id="CP151657">
    <property type="protein sequence ID" value="WZP15103.1"/>
    <property type="molecule type" value="Genomic_DNA"/>
</dbReference>
<gene>
    <name evidence="1" type="ORF">AAE021_13055</name>
</gene>
<accession>A0ABZ2ZSE7</accession>
<organism evidence="1 2">
    <name type="scientific">Arthrobacter citreus</name>
    <dbReference type="NCBI Taxonomy" id="1670"/>
    <lineage>
        <taxon>Bacteria</taxon>
        <taxon>Bacillati</taxon>
        <taxon>Actinomycetota</taxon>
        <taxon>Actinomycetes</taxon>
        <taxon>Micrococcales</taxon>
        <taxon>Micrococcaceae</taxon>
        <taxon>Arthrobacter</taxon>
    </lineage>
</organism>
<proteinExistence type="predicted"/>
<evidence type="ECO:0000313" key="2">
    <source>
        <dbReference type="Proteomes" id="UP001448858"/>
    </source>
</evidence>
<keyword evidence="2" id="KW-1185">Reference proteome</keyword>
<protein>
    <submittedName>
        <fullName evidence="1">Uncharacterized protein</fullName>
    </submittedName>
</protein>
<reference evidence="1 2" key="1">
    <citation type="submission" date="2024-04" db="EMBL/GenBank/DDBJ databases">
        <title>Arthrobacter sp. from Plains bison fecal sample.</title>
        <authorList>
            <person name="Ruzzini A."/>
        </authorList>
    </citation>
    <scope>NUCLEOTIDE SEQUENCE [LARGE SCALE GENOMIC DNA]</scope>
    <source>
        <strain evidence="1 2">EINP1</strain>
    </source>
</reference>
<evidence type="ECO:0000313" key="1">
    <source>
        <dbReference type="EMBL" id="WZP15103.1"/>
    </source>
</evidence>
<dbReference type="Proteomes" id="UP001448858">
    <property type="component" value="Chromosome"/>
</dbReference>
<dbReference type="RefSeq" id="WP_342022770.1">
    <property type="nucleotide sequence ID" value="NZ_CP151657.1"/>
</dbReference>